<keyword evidence="5" id="KW-1185">Reference proteome</keyword>
<evidence type="ECO:0000256" key="1">
    <source>
        <dbReference type="SAM" id="MobiDB-lite"/>
    </source>
</evidence>
<feature type="compositionally biased region" description="Low complexity" evidence="1">
    <location>
        <begin position="134"/>
        <end position="169"/>
    </location>
</feature>
<feature type="transmembrane region" description="Helical" evidence="2">
    <location>
        <begin position="16"/>
        <end position="35"/>
    </location>
</feature>
<sequence length="239" mass="26124">MGLENDDLAVSQNLQTLSFGITFPVTCILCILVLVQRIRRQPQGRFAPSQRQMDPSPSSPDMSGGKEQQPVGKEAPYFRDPSYNATTKFPSACDILQPLSQLAPLPSSGYLAAVLGRERRDGNKQSYPEDQTPTAYLGSSATSSGGTSRPATSDTNESSYRSGSISGGSDASRRGSEDPQQIALSPTGWRIEGDPEEFTGLSGSEGVQSVQKRSQTVQYLYDVDDERVRTWKRMMVEYH</sequence>
<reference evidence="4 5" key="1">
    <citation type="submission" date="2019-03" db="EMBL/GenBank/DDBJ databases">
        <title>The genome sequence of a newly discovered highly antifungal drug resistant Aspergillus species, Aspergillus tanneri NIH 1004.</title>
        <authorList>
            <person name="Mounaud S."/>
            <person name="Singh I."/>
            <person name="Joardar V."/>
            <person name="Pakala S."/>
            <person name="Pakala S."/>
            <person name="Venepally P."/>
            <person name="Hoover J."/>
            <person name="Nierman W."/>
            <person name="Chung J."/>
            <person name="Losada L."/>
        </authorList>
    </citation>
    <scope>NUCLEOTIDE SEQUENCE [LARGE SCALE GENOMIC DNA]</scope>
    <source>
        <strain evidence="4 5">NIH1004</strain>
    </source>
</reference>
<evidence type="ECO:0000313" key="4">
    <source>
        <dbReference type="EMBL" id="THC93812.1"/>
    </source>
</evidence>
<dbReference type="RefSeq" id="XP_033431165.1">
    <property type="nucleotide sequence ID" value="XM_033565408.1"/>
</dbReference>
<dbReference type="GeneID" id="54323402"/>
<gene>
    <name evidence="3" type="ORF">ATNIH1004_000700</name>
    <name evidence="4" type="ORF">EYZ11_006701</name>
</gene>
<keyword evidence="2" id="KW-1133">Transmembrane helix</keyword>
<protein>
    <submittedName>
        <fullName evidence="4">Uncharacterized protein</fullName>
    </submittedName>
</protein>
<evidence type="ECO:0000313" key="3">
    <source>
        <dbReference type="EMBL" id="KAA8651804.1"/>
    </source>
</evidence>
<comment type="caution">
    <text evidence="4">The sequence shown here is derived from an EMBL/GenBank/DDBJ whole genome shotgun (WGS) entry which is preliminary data.</text>
</comment>
<organism evidence="4 5">
    <name type="scientific">Aspergillus tanneri</name>
    <dbReference type="NCBI Taxonomy" id="1220188"/>
    <lineage>
        <taxon>Eukaryota</taxon>
        <taxon>Fungi</taxon>
        <taxon>Dikarya</taxon>
        <taxon>Ascomycota</taxon>
        <taxon>Pezizomycotina</taxon>
        <taxon>Eurotiomycetes</taxon>
        <taxon>Eurotiomycetidae</taxon>
        <taxon>Eurotiales</taxon>
        <taxon>Aspergillaceae</taxon>
        <taxon>Aspergillus</taxon>
        <taxon>Aspergillus subgen. Circumdati</taxon>
    </lineage>
</organism>
<reference evidence="3 6" key="2">
    <citation type="submission" date="2019-08" db="EMBL/GenBank/DDBJ databases">
        <title>The genome sequence of a newly discovered highly antifungal drug resistant Aspergillus species, Aspergillus tanneri NIH 1004.</title>
        <authorList>
            <person name="Mounaud S."/>
            <person name="Singh I."/>
            <person name="Joardar V."/>
            <person name="Pakala S."/>
            <person name="Pakala S."/>
            <person name="Venepally P."/>
            <person name="Chung J.K."/>
            <person name="Losada L."/>
            <person name="Nierman W.C."/>
        </authorList>
    </citation>
    <scope>NUCLEOTIDE SEQUENCE [LARGE SCALE GENOMIC DNA]</scope>
    <source>
        <strain evidence="3 6">NIH1004</strain>
    </source>
</reference>
<evidence type="ECO:0000313" key="6">
    <source>
        <dbReference type="Proteomes" id="UP000324241"/>
    </source>
</evidence>
<dbReference type="OrthoDB" id="4526693at2759"/>
<dbReference type="EMBL" id="SOSA01000242">
    <property type="protein sequence ID" value="THC93812.1"/>
    <property type="molecule type" value="Genomic_DNA"/>
</dbReference>
<dbReference type="AlphaFoldDB" id="A0A4S3JF37"/>
<feature type="region of interest" description="Disordered" evidence="1">
    <location>
        <begin position="44"/>
        <end position="83"/>
    </location>
</feature>
<proteinExistence type="predicted"/>
<evidence type="ECO:0000256" key="2">
    <source>
        <dbReference type="SAM" id="Phobius"/>
    </source>
</evidence>
<feature type="compositionally biased region" description="Polar residues" evidence="1">
    <location>
        <begin position="124"/>
        <end position="133"/>
    </location>
</feature>
<keyword evidence="2" id="KW-0812">Transmembrane</keyword>
<accession>A0A4S3JF37</accession>
<dbReference type="Proteomes" id="UP000324241">
    <property type="component" value="Unassembled WGS sequence"/>
</dbReference>
<feature type="region of interest" description="Disordered" evidence="1">
    <location>
        <begin position="120"/>
        <end position="194"/>
    </location>
</feature>
<name>A0A4S3JF37_9EURO</name>
<keyword evidence="2" id="KW-0472">Membrane</keyword>
<dbReference type="VEuPathDB" id="FungiDB:EYZ11_006701"/>
<dbReference type="EMBL" id="QUQM01000002">
    <property type="protein sequence ID" value="KAA8651804.1"/>
    <property type="molecule type" value="Genomic_DNA"/>
</dbReference>
<evidence type="ECO:0000313" key="5">
    <source>
        <dbReference type="Proteomes" id="UP000308092"/>
    </source>
</evidence>
<dbReference type="Proteomes" id="UP000308092">
    <property type="component" value="Unassembled WGS sequence"/>
</dbReference>
<feature type="compositionally biased region" description="Low complexity" evidence="1">
    <location>
        <begin position="48"/>
        <end position="63"/>
    </location>
</feature>